<dbReference type="PROSITE" id="PS51352">
    <property type="entry name" value="THIOREDOXIN_2"/>
    <property type="match status" value="1"/>
</dbReference>
<dbReference type="Pfam" id="PF13899">
    <property type="entry name" value="Thioredoxin_7"/>
    <property type="match status" value="1"/>
</dbReference>
<dbReference type="InterPro" id="IPR036249">
    <property type="entry name" value="Thioredoxin-like_sf"/>
</dbReference>
<evidence type="ECO:0000259" key="5">
    <source>
        <dbReference type="PROSITE" id="PS51352"/>
    </source>
</evidence>
<dbReference type="PANTHER" id="PTHR15337">
    <property type="entry name" value="ANTERIOR GRADIENT PROTEIN-RELATED"/>
    <property type="match status" value="1"/>
</dbReference>
<evidence type="ECO:0000256" key="4">
    <source>
        <dbReference type="SAM" id="SignalP"/>
    </source>
</evidence>
<feature type="signal peptide" evidence="4">
    <location>
        <begin position="1"/>
        <end position="22"/>
    </location>
</feature>
<feature type="compositionally biased region" description="Low complexity" evidence="3">
    <location>
        <begin position="34"/>
        <end position="44"/>
    </location>
</feature>
<proteinExistence type="predicted"/>
<dbReference type="PROSITE" id="PS00194">
    <property type="entry name" value="THIOREDOXIN_1"/>
    <property type="match status" value="1"/>
</dbReference>
<dbReference type="AlphaFoldDB" id="A0A5C6FNN6"/>
<accession>A0A5C6FNN6</accession>
<keyword evidence="1 4" id="KW-0732">Signal</keyword>
<gene>
    <name evidence="6" type="ORF">V7x_03010</name>
</gene>
<organism evidence="6 7">
    <name type="scientific">Crateriforma conspicua</name>
    <dbReference type="NCBI Taxonomy" id="2527996"/>
    <lineage>
        <taxon>Bacteria</taxon>
        <taxon>Pseudomonadati</taxon>
        <taxon>Planctomycetota</taxon>
        <taxon>Planctomycetia</taxon>
        <taxon>Planctomycetales</taxon>
        <taxon>Planctomycetaceae</taxon>
        <taxon>Crateriforma</taxon>
    </lineage>
</organism>
<sequence length="170" mass="18531" precursor="true">MFTLASIAVMLAGAFQCVPVDADMPASVAPASSGYRSSSASLPPVTSPTASKGQPIWHQSLEDGWNASRKTGLPMVIFITSENCVYCQAMEKRTWCNDSIAGQLVGRFIPIHLKKGRNDKVLSRIQLKMYPTTLLATPEGKVVQHRDGFQPPENVLSFLNQRIGGRTPSR</sequence>
<keyword evidence="2" id="KW-0676">Redox-active center</keyword>
<evidence type="ECO:0000256" key="1">
    <source>
        <dbReference type="ARBA" id="ARBA00022729"/>
    </source>
</evidence>
<dbReference type="InterPro" id="IPR013766">
    <property type="entry name" value="Thioredoxin_domain"/>
</dbReference>
<dbReference type="Gene3D" id="3.40.30.10">
    <property type="entry name" value="Glutaredoxin"/>
    <property type="match status" value="1"/>
</dbReference>
<feature type="chain" id="PRO_5022901246" description="Thioredoxin domain-containing protein" evidence="4">
    <location>
        <begin position="23"/>
        <end position="170"/>
    </location>
</feature>
<dbReference type="EMBL" id="SJPZ01000001">
    <property type="protein sequence ID" value="TWU64757.1"/>
    <property type="molecule type" value="Genomic_DNA"/>
</dbReference>
<dbReference type="Proteomes" id="UP000316476">
    <property type="component" value="Unassembled WGS sequence"/>
</dbReference>
<feature type="region of interest" description="Disordered" evidence="3">
    <location>
        <begin position="34"/>
        <end position="55"/>
    </location>
</feature>
<dbReference type="InterPro" id="IPR051099">
    <property type="entry name" value="AGR/TXD"/>
</dbReference>
<dbReference type="SUPFAM" id="SSF52833">
    <property type="entry name" value="Thioredoxin-like"/>
    <property type="match status" value="1"/>
</dbReference>
<reference evidence="6 7" key="1">
    <citation type="submission" date="2019-02" db="EMBL/GenBank/DDBJ databases">
        <title>Deep-cultivation of Planctomycetes and their phenomic and genomic characterization uncovers novel biology.</title>
        <authorList>
            <person name="Wiegand S."/>
            <person name="Jogler M."/>
            <person name="Boedeker C."/>
            <person name="Pinto D."/>
            <person name="Vollmers J."/>
            <person name="Rivas-Marin E."/>
            <person name="Kohn T."/>
            <person name="Peeters S.H."/>
            <person name="Heuer A."/>
            <person name="Rast P."/>
            <person name="Oberbeckmann S."/>
            <person name="Bunk B."/>
            <person name="Jeske O."/>
            <person name="Meyerdierks A."/>
            <person name="Storesund J.E."/>
            <person name="Kallscheuer N."/>
            <person name="Luecker S."/>
            <person name="Lage O.M."/>
            <person name="Pohl T."/>
            <person name="Merkel B.J."/>
            <person name="Hornburger P."/>
            <person name="Mueller R.-W."/>
            <person name="Bruemmer F."/>
            <person name="Labrenz M."/>
            <person name="Spormann A.M."/>
            <person name="Op Den Camp H."/>
            <person name="Overmann J."/>
            <person name="Amann R."/>
            <person name="Jetten M.S.M."/>
            <person name="Mascher T."/>
            <person name="Medema M.H."/>
            <person name="Devos D.P."/>
            <person name="Kaster A.-K."/>
            <person name="Ovreas L."/>
            <person name="Rohde M."/>
            <person name="Galperin M.Y."/>
            <person name="Jogler C."/>
        </authorList>
    </citation>
    <scope>NUCLEOTIDE SEQUENCE [LARGE SCALE GENOMIC DNA]</scope>
    <source>
        <strain evidence="6 7">V7</strain>
    </source>
</reference>
<evidence type="ECO:0000313" key="7">
    <source>
        <dbReference type="Proteomes" id="UP000316476"/>
    </source>
</evidence>
<dbReference type="PANTHER" id="PTHR15337:SF11">
    <property type="entry name" value="THIOREDOXIN DOMAIN-CONTAINING PROTEIN"/>
    <property type="match status" value="1"/>
</dbReference>
<dbReference type="InterPro" id="IPR017937">
    <property type="entry name" value="Thioredoxin_CS"/>
</dbReference>
<dbReference type="RefSeq" id="WP_197135777.1">
    <property type="nucleotide sequence ID" value="NZ_SJPZ01000001.1"/>
</dbReference>
<name>A0A5C6FNN6_9PLAN</name>
<evidence type="ECO:0000256" key="3">
    <source>
        <dbReference type="SAM" id="MobiDB-lite"/>
    </source>
</evidence>
<feature type="domain" description="Thioredoxin" evidence="5">
    <location>
        <begin position="36"/>
        <end position="164"/>
    </location>
</feature>
<evidence type="ECO:0000256" key="2">
    <source>
        <dbReference type="ARBA" id="ARBA00023284"/>
    </source>
</evidence>
<evidence type="ECO:0000313" key="6">
    <source>
        <dbReference type="EMBL" id="TWU64757.1"/>
    </source>
</evidence>
<protein>
    <recommendedName>
        <fullName evidence="5">Thioredoxin domain-containing protein</fullName>
    </recommendedName>
</protein>
<comment type="caution">
    <text evidence="6">The sequence shown here is derived from an EMBL/GenBank/DDBJ whole genome shotgun (WGS) entry which is preliminary data.</text>
</comment>